<feature type="chain" id="PRO_5028223146" evidence="1">
    <location>
        <begin position="20"/>
        <end position="144"/>
    </location>
</feature>
<dbReference type="AlphaFoldDB" id="A0A6P7FTS9"/>
<dbReference type="FunCoup" id="A0A6P7FTS9">
    <property type="interactions" value="23"/>
</dbReference>
<keyword evidence="3" id="KW-1185">Reference proteome</keyword>
<dbReference type="GO" id="GO:0005549">
    <property type="term" value="F:odorant binding"/>
    <property type="evidence" value="ECO:0007669"/>
    <property type="project" value="InterPro"/>
</dbReference>
<protein>
    <submittedName>
        <fullName evidence="4">Uncharacterized protein LOC114332593</fullName>
    </submittedName>
</protein>
<name>A0A6P7FTS9_DIAVI</name>
<dbReference type="OrthoDB" id="6717438at2759"/>
<accession>A0A6P7FTS9</accession>
<evidence type="ECO:0000313" key="3">
    <source>
        <dbReference type="Proteomes" id="UP001652700"/>
    </source>
</evidence>
<reference evidence="2" key="2">
    <citation type="submission" date="2025-05" db="UniProtKB">
        <authorList>
            <consortium name="EnsemblMetazoa"/>
        </authorList>
    </citation>
    <scope>IDENTIFICATION</scope>
</reference>
<dbReference type="Proteomes" id="UP001652700">
    <property type="component" value="Unplaced"/>
</dbReference>
<dbReference type="InParanoid" id="A0A6P7FTS9"/>
<organism evidence="4">
    <name type="scientific">Diabrotica virgifera virgifera</name>
    <name type="common">western corn rootworm</name>
    <dbReference type="NCBI Taxonomy" id="50390"/>
    <lineage>
        <taxon>Eukaryota</taxon>
        <taxon>Metazoa</taxon>
        <taxon>Ecdysozoa</taxon>
        <taxon>Arthropoda</taxon>
        <taxon>Hexapoda</taxon>
        <taxon>Insecta</taxon>
        <taxon>Pterygota</taxon>
        <taxon>Neoptera</taxon>
        <taxon>Endopterygota</taxon>
        <taxon>Coleoptera</taxon>
        <taxon>Polyphaga</taxon>
        <taxon>Cucujiformia</taxon>
        <taxon>Chrysomeloidea</taxon>
        <taxon>Chrysomelidae</taxon>
        <taxon>Galerucinae</taxon>
        <taxon>Diabroticina</taxon>
        <taxon>Diabroticites</taxon>
        <taxon>Diabrotica</taxon>
    </lineage>
</organism>
<reference evidence="4" key="1">
    <citation type="submission" date="2025-04" db="UniProtKB">
        <authorList>
            <consortium name="RefSeq"/>
        </authorList>
    </citation>
    <scope>IDENTIFICATION</scope>
    <source>
        <tissue evidence="4">Whole insect</tissue>
    </source>
</reference>
<gene>
    <name evidence="4" type="primary">LOC114332593</name>
</gene>
<dbReference type="SUPFAM" id="SSF47565">
    <property type="entry name" value="Insect pheromone/odorant-binding proteins"/>
    <property type="match status" value="1"/>
</dbReference>
<evidence type="ECO:0000313" key="4">
    <source>
        <dbReference type="RefSeq" id="XP_028138217.1"/>
    </source>
</evidence>
<dbReference type="InterPro" id="IPR006170">
    <property type="entry name" value="PBP/GOBP"/>
</dbReference>
<proteinExistence type="predicted"/>
<evidence type="ECO:0000313" key="2">
    <source>
        <dbReference type="EnsemblMetazoa" id="XP_028138217.1"/>
    </source>
</evidence>
<evidence type="ECO:0000256" key="1">
    <source>
        <dbReference type="SAM" id="SignalP"/>
    </source>
</evidence>
<dbReference type="Gene3D" id="1.10.238.20">
    <property type="entry name" value="Pheromone/general odorant binding protein domain"/>
    <property type="match status" value="1"/>
</dbReference>
<sequence length="144" mass="17015">MNFPVIFTLSICFFAVANCKLDKKDFGAHLLEVVDVTHDKCQRITGASQALIDEMKKGSFPEDIAMKRYTYCLWMLIMKLREDLVLDSRKLWYYVPDMHKEDAVVYMKCNEEARKLPGDDLVSKIWNMQKCIQKNIDDKHYIYF</sequence>
<dbReference type="KEGG" id="dvv:114332593"/>
<dbReference type="EnsemblMetazoa" id="XM_028282416.2">
    <property type="protein sequence ID" value="XP_028138217.1"/>
    <property type="gene ID" value="LOC114332593"/>
</dbReference>
<keyword evidence="1" id="KW-0732">Signal</keyword>
<dbReference type="CDD" id="cd23992">
    <property type="entry name" value="PBP_GOBP"/>
    <property type="match status" value="1"/>
</dbReference>
<dbReference type="Pfam" id="PF01395">
    <property type="entry name" value="PBP_GOBP"/>
    <property type="match status" value="1"/>
</dbReference>
<dbReference type="SMART" id="SM00708">
    <property type="entry name" value="PhBP"/>
    <property type="match status" value="1"/>
</dbReference>
<dbReference type="GeneID" id="114332593"/>
<dbReference type="InterPro" id="IPR036728">
    <property type="entry name" value="PBP_GOBP_sf"/>
</dbReference>
<feature type="signal peptide" evidence="1">
    <location>
        <begin position="1"/>
        <end position="19"/>
    </location>
</feature>
<dbReference type="RefSeq" id="XP_028138217.1">
    <property type="nucleotide sequence ID" value="XM_028282416.1"/>
</dbReference>